<dbReference type="Proteomes" id="UP001151760">
    <property type="component" value="Unassembled WGS sequence"/>
</dbReference>
<comment type="caution">
    <text evidence="1">The sequence shown here is derived from an EMBL/GenBank/DDBJ whole genome shotgun (WGS) entry which is preliminary data.</text>
</comment>
<evidence type="ECO:0000313" key="1">
    <source>
        <dbReference type="EMBL" id="GJS82113.1"/>
    </source>
</evidence>
<reference evidence="1" key="1">
    <citation type="journal article" date="2022" name="Int. J. Mol. Sci.">
        <title>Draft Genome of Tanacetum Coccineum: Genomic Comparison of Closely Related Tanacetum-Family Plants.</title>
        <authorList>
            <person name="Yamashiro T."/>
            <person name="Shiraishi A."/>
            <person name="Nakayama K."/>
            <person name="Satake H."/>
        </authorList>
    </citation>
    <scope>NUCLEOTIDE SEQUENCE</scope>
</reference>
<name>A0ABQ4YZ68_9ASTR</name>
<proteinExistence type="predicted"/>
<accession>A0ABQ4YZ68</accession>
<protein>
    <submittedName>
        <fullName evidence="1">Uncharacterized protein</fullName>
    </submittedName>
</protein>
<dbReference type="EMBL" id="BQNB010010800">
    <property type="protein sequence ID" value="GJS82113.1"/>
    <property type="molecule type" value="Genomic_DNA"/>
</dbReference>
<sequence>MDDPNITMKEYIRLEEEKARKRGKVFNWETAKYGKIWYDEDIHDLISVEAEFPAIAFNDGVSSKKTLSCKPTVSSLNDEIDFKISFDDSDDEDYTVVFDKNSFSYKIIYTNDLKTDSVNNNEKVNKPLIPLPVPTVSCFDDLDFFKDFENKFPAIVYNDAPTSKLDSLTKSILSPQHIDEFDLKDETSLSEYDEEEQNVLYFNDILPFNIIQPNDLKSEKDNDDNEIDIIQSSGDMALPPRDQRHQYLRYEGLQYSDVDIAYFEERLERIHDRDMHRIVRTWMSIPSLRPWLDVGSVNIPYLLARYLRRFAAGRKSGALISRAQFVAQLAEHFRLLTEERHWGLTVIMRELPVIDMAELVRLQIYMEIGDTWEWVALGPERQPDAAAGAPEAAGCSYC</sequence>
<evidence type="ECO:0000313" key="2">
    <source>
        <dbReference type="Proteomes" id="UP001151760"/>
    </source>
</evidence>
<reference evidence="1" key="2">
    <citation type="submission" date="2022-01" db="EMBL/GenBank/DDBJ databases">
        <authorList>
            <person name="Yamashiro T."/>
            <person name="Shiraishi A."/>
            <person name="Satake H."/>
            <person name="Nakayama K."/>
        </authorList>
    </citation>
    <scope>NUCLEOTIDE SEQUENCE</scope>
</reference>
<organism evidence="1 2">
    <name type="scientific">Tanacetum coccineum</name>
    <dbReference type="NCBI Taxonomy" id="301880"/>
    <lineage>
        <taxon>Eukaryota</taxon>
        <taxon>Viridiplantae</taxon>
        <taxon>Streptophyta</taxon>
        <taxon>Embryophyta</taxon>
        <taxon>Tracheophyta</taxon>
        <taxon>Spermatophyta</taxon>
        <taxon>Magnoliopsida</taxon>
        <taxon>eudicotyledons</taxon>
        <taxon>Gunneridae</taxon>
        <taxon>Pentapetalae</taxon>
        <taxon>asterids</taxon>
        <taxon>campanulids</taxon>
        <taxon>Asterales</taxon>
        <taxon>Asteraceae</taxon>
        <taxon>Asteroideae</taxon>
        <taxon>Anthemideae</taxon>
        <taxon>Anthemidinae</taxon>
        <taxon>Tanacetum</taxon>
    </lineage>
</organism>
<gene>
    <name evidence="1" type="ORF">Tco_0748654</name>
</gene>
<keyword evidence="2" id="KW-1185">Reference proteome</keyword>